<comment type="caution">
    <text evidence="15">The sequence shown here is derived from an EMBL/GenBank/DDBJ whole genome shotgun (WGS) entry which is preliminary data.</text>
</comment>
<feature type="domain" description="HAMP" evidence="14">
    <location>
        <begin position="231"/>
        <end position="285"/>
    </location>
</feature>
<dbReference type="SMART" id="SM00304">
    <property type="entry name" value="HAMP"/>
    <property type="match status" value="1"/>
</dbReference>
<evidence type="ECO:0000256" key="1">
    <source>
        <dbReference type="ARBA" id="ARBA00000085"/>
    </source>
</evidence>
<dbReference type="PROSITE" id="PS50885">
    <property type="entry name" value="HAMP"/>
    <property type="match status" value="1"/>
</dbReference>
<dbReference type="InterPro" id="IPR050398">
    <property type="entry name" value="HssS/ArlS-like"/>
</dbReference>
<dbReference type="PATRIC" id="fig|1423781.4.peg.232"/>
<keyword evidence="11 12" id="KW-0472">Membrane</keyword>
<keyword evidence="16" id="KW-1185">Reference proteome</keyword>
<accession>A0A0R2ALQ9</accession>
<dbReference type="Pfam" id="PF00672">
    <property type="entry name" value="HAMP"/>
    <property type="match status" value="1"/>
</dbReference>
<dbReference type="SMART" id="SM00388">
    <property type="entry name" value="HisKA"/>
    <property type="match status" value="1"/>
</dbReference>
<dbReference type="FunFam" id="3.30.565.10:FF:000006">
    <property type="entry name" value="Sensor histidine kinase WalK"/>
    <property type="match status" value="1"/>
</dbReference>
<dbReference type="PANTHER" id="PTHR45528:SF12">
    <property type="entry name" value="SENSOR HISTIDINE KINASE ARSS"/>
    <property type="match status" value="1"/>
</dbReference>
<gene>
    <name evidence="15" type="ORF">FD06_GL000229</name>
</gene>
<evidence type="ECO:0000313" key="16">
    <source>
        <dbReference type="Proteomes" id="UP000052012"/>
    </source>
</evidence>
<evidence type="ECO:0000256" key="4">
    <source>
        <dbReference type="ARBA" id="ARBA00015735"/>
    </source>
</evidence>
<evidence type="ECO:0000256" key="7">
    <source>
        <dbReference type="ARBA" id="ARBA00022692"/>
    </source>
</evidence>
<comment type="catalytic activity">
    <reaction evidence="1">
        <text>ATP + protein L-histidine = ADP + protein N-phospho-L-histidine.</text>
        <dbReference type="EC" id="2.7.13.3"/>
    </reaction>
</comment>
<dbReference type="EC" id="2.7.13.3" evidence="3"/>
<evidence type="ECO:0000313" key="15">
    <source>
        <dbReference type="EMBL" id="KRM68110.1"/>
    </source>
</evidence>
<evidence type="ECO:0000256" key="8">
    <source>
        <dbReference type="ARBA" id="ARBA00022777"/>
    </source>
</evidence>
<dbReference type="Pfam" id="PF00512">
    <property type="entry name" value="HisKA"/>
    <property type="match status" value="1"/>
</dbReference>
<evidence type="ECO:0000256" key="10">
    <source>
        <dbReference type="ARBA" id="ARBA00023012"/>
    </source>
</evidence>
<reference evidence="15 16" key="1">
    <citation type="journal article" date="2015" name="Genome Announc.">
        <title>Expanding the biotechnology potential of lactobacilli through comparative genomics of 213 strains and associated genera.</title>
        <authorList>
            <person name="Sun Z."/>
            <person name="Harris H.M."/>
            <person name="McCann A."/>
            <person name="Guo C."/>
            <person name="Argimon S."/>
            <person name="Zhang W."/>
            <person name="Yang X."/>
            <person name="Jeffery I.B."/>
            <person name="Cooney J.C."/>
            <person name="Kagawa T.F."/>
            <person name="Liu W."/>
            <person name="Song Y."/>
            <person name="Salvetti E."/>
            <person name="Wrobel A."/>
            <person name="Rasinkangas P."/>
            <person name="Parkhill J."/>
            <person name="Rea M.C."/>
            <person name="O'Sullivan O."/>
            <person name="Ritari J."/>
            <person name="Douillard F.P."/>
            <person name="Paul Ross R."/>
            <person name="Yang R."/>
            <person name="Briner A.E."/>
            <person name="Felis G.E."/>
            <person name="de Vos W.M."/>
            <person name="Barrangou R."/>
            <person name="Klaenhammer T.R."/>
            <person name="Caufield P.W."/>
            <person name="Cui Y."/>
            <person name="Zhang H."/>
            <person name="O'Toole P.W."/>
        </authorList>
    </citation>
    <scope>NUCLEOTIDE SEQUENCE [LARGE SCALE GENOMIC DNA]</scope>
    <source>
        <strain evidence="15 16">DSM 23829</strain>
    </source>
</reference>
<keyword evidence="6" id="KW-0808">Transferase</keyword>
<evidence type="ECO:0000256" key="11">
    <source>
        <dbReference type="ARBA" id="ARBA00023136"/>
    </source>
</evidence>
<dbReference type="InterPro" id="IPR003661">
    <property type="entry name" value="HisK_dim/P_dom"/>
</dbReference>
<dbReference type="Pfam" id="PF02518">
    <property type="entry name" value="HATPase_c"/>
    <property type="match status" value="1"/>
</dbReference>
<organism evidence="15 16">
    <name type="scientific">Apilactobacillus ozensis DSM 23829 = JCM 17196</name>
    <dbReference type="NCBI Taxonomy" id="1423781"/>
    <lineage>
        <taxon>Bacteria</taxon>
        <taxon>Bacillati</taxon>
        <taxon>Bacillota</taxon>
        <taxon>Bacilli</taxon>
        <taxon>Lactobacillales</taxon>
        <taxon>Lactobacillaceae</taxon>
        <taxon>Apilactobacillus</taxon>
    </lineage>
</organism>
<sequence length="523" mass="59902">MNSLNTKNLSNNIQNTKLVSSKRRLSLKWKWSAGTSLIVFVMLSIFSFLIYNRFSDVLIHQERVHISETMGTISDKLSDFSRPLVGYKVDDVLTPKTNDNNKIKTKSNDSNVSSAYSNSVFASLAKNNNIISVFDKDNNPVFYSSYVPKSYSTIGKVNKENIFMDKFDNNNSLIGETPIFSKVNGRRIGTIRVVNKLGDYHYYTKKLLFILLFILVLGVFMSALLSYLLAAYMLRPISVISKTINRINDSPENEVRVPKMHSNDELTDLASLFNDMLDTMQRYIEQQQQFVEDVSHELRTPVAVIQGHLNMLSRWGKDDPQILKESIDASVSEINRMKSLVQEMLDLSRAEQVEINYNDKITDAQDLVFQEYNDFKMIHPDFMFTLDNDIKKETFVQIYRNHLEQVLIILLDNAVKYSTKRKEVHISISRSTKNVDIAIQDFGEGISPKNMHKVFNRFYRVDKARSRNQGGNGLGLSIAKRLIEAYNGHLSVESSVGHGSIFRITLPILSNEDREKIQNKKGL</sequence>
<dbReference type="PANTHER" id="PTHR45528">
    <property type="entry name" value="SENSOR HISTIDINE KINASE CPXA"/>
    <property type="match status" value="1"/>
</dbReference>
<dbReference type="Gene3D" id="3.30.565.10">
    <property type="entry name" value="Histidine kinase-like ATPase, C-terminal domain"/>
    <property type="match status" value="1"/>
</dbReference>
<feature type="domain" description="Histidine kinase" evidence="13">
    <location>
        <begin position="293"/>
        <end position="510"/>
    </location>
</feature>
<keyword evidence="5" id="KW-0597">Phosphoprotein</keyword>
<dbReference type="AlphaFoldDB" id="A0A0R2ALQ9"/>
<dbReference type="Pfam" id="PF18719">
    <property type="entry name" value="ArlS_N"/>
    <property type="match status" value="1"/>
</dbReference>
<evidence type="ECO:0000256" key="9">
    <source>
        <dbReference type="ARBA" id="ARBA00022989"/>
    </source>
</evidence>
<dbReference type="CDD" id="cd06225">
    <property type="entry name" value="HAMP"/>
    <property type="match status" value="1"/>
</dbReference>
<dbReference type="InterPro" id="IPR004358">
    <property type="entry name" value="Sig_transdc_His_kin-like_C"/>
</dbReference>
<dbReference type="InterPro" id="IPR003660">
    <property type="entry name" value="HAMP_dom"/>
</dbReference>
<evidence type="ECO:0000259" key="14">
    <source>
        <dbReference type="PROSITE" id="PS50885"/>
    </source>
</evidence>
<dbReference type="InterPro" id="IPR005467">
    <property type="entry name" value="His_kinase_dom"/>
</dbReference>
<evidence type="ECO:0000256" key="5">
    <source>
        <dbReference type="ARBA" id="ARBA00022553"/>
    </source>
</evidence>
<dbReference type="SUPFAM" id="SSF158472">
    <property type="entry name" value="HAMP domain-like"/>
    <property type="match status" value="1"/>
</dbReference>
<name>A0A0R2ALQ9_9LACO</name>
<evidence type="ECO:0000259" key="13">
    <source>
        <dbReference type="PROSITE" id="PS50109"/>
    </source>
</evidence>
<keyword evidence="10" id="KW-0902">Two-component regulatory system</keyword>
<dbReference type="PROSITE" id="PS50109">
    <property type="entry name" value="HIS_KIN"/>
    <property type="match status" value="1"/>
</dbReference>
<keyword evidence="9 12" id="KW-1133">Transmembrane helix</keyword>
<dbReference type="InterPro" id="IPR003594">
    <property type="entry name" value="HATPase_dom"/>
</dbReference>
<evidence type="ECO:0000256" key="12">
    <source>
        <dbReference type="SAM" id="Phobius"/>
    </source>
</evidence>
<dbReference type="GO" id="GO:0016020">
    <property type="term" value="C:membrane"/>
    <property type="evidence" value="ECO:0007669"/>
    <property type="project" value="UniProtKB-SubCell"/>
</dbReference>
<dbReference type="GO" id="GO:0000155">
    <property type="term" value="F:phosphorelay sensor kinase activity"/>
    <property type="evidence" value="ECO:0007669"/>
    <property type="project" value="InterPro"/>
</dbReference>
<dbReference type="InterPro" id="IPR036890">
    <property type="entry name" value="HATPase_C_sf"/>
</dbReference>
<feature type="transmembrane region" description="Helical" evidence="12">
    <location>
        <begin position="31"/>
        <end position="51"/>
    </location>
</feature>
<keyword evidence="8 15" id="KW-0418">Kinase</keyword>
<evidence type="ECO:0000256" key="2">
    <source>
        <dbReference type="ARBA" id="ARBA00004141"/>
    </source>
</evidence>
<comment type="subcellular location">
    <subcellularLocation>
        <location evidence="2">Membrane</location>
        <topology evidence="2">Multi-pass membrane protein</topology>
    </subcellularLocation>
</comment>
<dbReference type="SMART" id="SM00387">
    <property type="entry name" value="HATPase_c"/>
    <property type="match status" value="1"/>
</dbReference>
<evidence type="ECO:0000256" key="3">
    <source>
        <dbReference type="ARBA" id="ARBA00012438"/>
    </source>
</evidence>
<dbReference type="CDD" id="cd00082">
    <property type="entry name" value="HisKA"/>
    <property type="match status" value="1"/>
</dbReference>
<dbReference type="InterPro" id="IPR041610">
    <property type="entry name" value="ArlS_N"/>
</dbReference>
<protein>
    <recommendedName>
        <fullName evidence="4">Signal transduction histidine-protein kinase ArlS</fullName>
        <ecNumber evidence="3">2.7.13.3</ecNumber>
    </recommendedName>
</protein>
<dbReference type="SUPFAM" id="SSF47384">
    <property type="entry name" value="Homodimeric domain of signal transducing histidine kinase"/>
    <property type="match status" value="1"/>
</dbReference>
<dbReference type="PRINTS" id="PR00344">
    <property type="entry name" value="BCTRLSENSOR"/>
</dbReference>
<dbReference type="Gene3D" id="6.10.340.10">
    <property type="match status" value="1"/>
</dbReference>
<evidence type="ECO:0000256" key="6">
    <source>
        <dbReference type="ARBA" id="ARBA00022679"/>
    </source>
</evidence>
<dbReference type="Proteomes" id="UP000052012">
    <property type="component" value="Unassembled WGS sequence"/>
</dbReference>
<dbReference type="EMBL" id="AYYQ01000031">
    <property type="protein sequence ID" value="KRM68110.1"/>
    <property type="molecule type" value="Genomic_DNA"/>
</dbReference>
<feature type="transmembrane region" description="Helical" evidence="12">
    <location>
        <begin position="207"/>
        <end position="234"/>
    </location>
</feature>
<dbReference type="OrthoDB" id="9786919at2"/>
<keyword evidence="7 12" id="KW-0812">Transmembrane</keyword>
<dbReference type="RefSeq" id="WP_082605300.1">
    <property type="nucleotide sequence ID" value="NZ_AYYQ01000031.1"/>
</dbReference>
<dbReference type="InterPro" id="IPR036097">
    <property type="entry name" value="HisK_dim/P_sf"/>
</dbReference>
<dbReference type="STRING" id="1423781.FD06_GL000229"/>
<dbReference type="FunFam" id="1.10.287.130:FF:000001">
    <property type="entry name" value="Two-component sensor histidine kinase"/>
    <property type="match status" value="1"/>
</dbReference>
<proteinExistence type="predicted"/>
<dbReference type="Gene3D" id="1.10.287.130">
    <property type="match status" value="1"/>
</dbReference>
<dbReference type="SUPFAM" id="SSF55874">
    <property type="entry name" value="ATPase domain of HSP90 chaperone/DNA topoisomerase II/histidine kinase"/>
    <property type="match status" value="1"/>
</dbReference>